<evidence type="ECO:0000313" key="4">
    <source>
        <dbReference type="Proteomes" id="UP000003751"/>
    </source>
</evidence>
<feature type="transmembrane region" description="Helical" evidence="1">
    <location>
        <begin position="224"/>
        <end position="247"/>
    </location>
</feature>
<dbReference type="eggNOG" id="arCOG02177">
    <property type="taxonomic scope" value="Archaea"/>
</dbReference>
<dbReference type="EMBL" id="FRAN01000002">
    <property type="protein sequence ID" value="SHK49821.1"/>
    <property type="molecule type" value="Genomic_DNA"/>
</dbReference>
<dbReference type="AlphaFoldDB" id="E7QQK5"/>
<accession>E7QQK5</accession>
<reference evidence="5" key="2">
    <citation type="submission" date="2016-11" db="EMBL/GenBank/DDBJ databases">
        <authorList>
            <person name="Varghese N."/>
            <person name="Submissions S."/>
        </authorList>
    </citation>
    <scope>NUCLEOTIDE SEQUENCE [LARGE SCALE GENOMIC DNA]</scope>
    <source>
        <strain evidence="5">DX253</strain>
    </source>
</reference>
<feature type="transmembrane region" description="Helical" evidence="1">
    <location>
        <begin position="93"/>
        <end position="110"/>
    </location>
</feature>
<reference evidence="2 4" key="1">
    <citation type="journal article" date="2014" name="ISME J.">
        <title>Trehalose/2-sulfotrehalose biosynthesis and glycine-betaine uptake are widely spread mechanisms for osmoadaptation in the Halobacteriales.</title>
        <authorList>
            <person name="Youssef N.H."/>
            <person name="Savage-Ashlock K.N."/>
            <person name="McCully A.L."/>
            <person name="Luedtke B."/>
            <person name="Shaw E.I."/>
            <person name="Hoff W.D."/>
            <person name="Elshahed M.S."/>
        </authorList>
    </citation>
    <scope>NUCLEOTIDE SEQUENCE [LARGE SCALE GENOMIC DNA]</scope>
    <source>
        <strain evidence="2 4">DX253</strain>
    </source>
</reference>
<dbReference type="PATRIC" id="fig|797209.4.peg.1066"/>
<dbReference type="RefSeq" id="WP_007977745.1">
    <property type="nucleotide sequence ID" value="NZ_AEMG01000004.1"/>
</dbReference>
<gene>
    <name evidence="3" type="ORF">SAMN05444342_1459</name>
    <name evidence="2" type="ORF">ZOD2009_05377</name>
</gene>
<keyword evidence="1" id="KW-0472">Membrane</keyword>
<dbReference type="PANTHER" id="PTHR40700">
    <property type="entry name" value="HYPOTHETICAL MEMBRANE PROTEIN, CONSERVED, DUF63 FAMILY"/>
    <property type="match status" value="1"/>
</dbReference>
<feature type="transmembrane region" description="Helical" evidence="1">
    <location>
        <begin position="165"/>
        <end position="185"/>
    </location>
</feature>
<dbReference type="OrthoDB" id="84937at2157"/>
<sequence>MDTASEEADNERLWMGAVAAAIVALVGGALAFPKQVYDGFIWHYFWGPVLADANNASCAVRDGGTTKYIYDAATCATAPGPVAEPGYTLVSEVGYAVTLIVALMGVVYLLRRLNVGQERRLFYALFPFMLFGGALRVVEDANDALGQVGQSAIPFPWNTLIISPIIYFTVFAITLAALVVSVALARRGVVEDYEYPLAGIGTVVLAATVGYLVMLAMTTQTVRFYPQMLVVVLGGATLVTAVVWWAVNRYAPEINAGTAAMGAVVIWGHAVDGVANVAVLDWAGALGLAGQYGAKHPVNRAIIDITTNVFPASVTDVIGTAWPFLFVKIAAALAVVWVFDEQIFEESPRYAILLLIAIVAVGLGPGTRDMLRATFGI</sequence>
<feature type="transmembrane region" description="Helical" evidence="1">
    <location>
        <begin position="317"/>
        <end position="338"/>
    </location>
</feature>
<feature type="transmembrane region" description="Helical" evidence="1">
    <location>
        <begin position="259"/>
        <end position="279"/>
    </location>
</feature>
<reference evidence="3" key="3">
    <citation type="submission" date="2016-11" db="EMBL/GenBank/DDBJ databases">
        <authorList>
            <person name="Jaros S."/>
            <person name="Januszkiewicz K."/>
            <person name="Wedrychowicz H."/>
        </authorList>
    </citation>
    <scope>NUCLEOTIDE SEQUENCE [LARGE SCALE GENOMIC DNA]</scope>
    <source>
        <strain evidence="3">DX253</strain>
    </source>
</reference>
<keyword evidence="1" id="KW-1133">Transmembrane helix</keyword>
<evidence type="ECO:0000313" key="2">
    <source>
        <dbReference type="EMBL" id="EFW93269.1"/>
    </source>
</evidence>
<dbReference type="Pfam" id="PF01889">
    <property type="entry name" value="DUF63"/>
    <property type="match status" value="1"/>
</dbReference>
<keyword evidence="1" id="KW-0812">Transmembrane</keyword>
<dbReference type="Proteomes" id="UP000003751">
    <property type="component" value="Unassembled WGS sequence"/>
</dbReference>
<dbReference type="Proteomes" id="UP000184203">
    <property type="component" value="Unassembled WGS sequence"/>
</dbReference>
<evidence type="ECO:0000313" key="5">
    <source>
        <dbReference type="Proteomes" id="UP000184203"/>
    </source>
</evidence>
<name>E7QQK5_HALPU</name>
<feature type="transmembrane region" description="Helical" evidence="1">
    <location>
        <begin position="122"/>
        <end position="138"/>
    </location>
</feature>
<keyword evidence="5" id="KW-1185">Reference proteome</keyword>
<dbReference type="EMBL" id="AEMG01000004">
    <property type="protein sequence ID" value="EFW93269.1"/>
    <property type="molecule type" value="Genomic_DNA"/>
</dbReference>
<dbReference type="InterPro" id="IPR002749">
    <property type="entry name" value="DUF63"/>
</dbReference>
<feature type="transmembrane region" description="Helical" evidence="1">
    <location>
        <begin position="12"/>
        <end position="32"/>
    </location>
</feature>
<proteinExistence type="predicted"/>
<dbReference type="STRING" id="797209.GCA_000376445_01190"/>
<evidence type="ECO:0000313" key="3">
    <source>
        <dbReference type="EMBL" id="SHK49821.1"/>
    </source>
</evidence>
<feature type="transmembrane region" description="Helical" evidence="1">
    <location>
        <begin position="350"/>
        <end position="367"/>
    </location>
</feature>
<evidence type="ECO:0000256" key="1">
    <source>
        <dbReference type="SAM" id="Phobius"/>
    </source>
</evidence>
<feature type="transmembrane region" description="Helical" evidence="1">
    <location>
        <begin position="197"/>
        <end position="218"/>
    </location>
</feature>
<organism evidence="2 4">
    <name type="scientific">Haladaptatus paucihalophilus DX253</name>
    <dbReference type="NCBI Taxonomy" id="797209"/>
    <lineage>
        <taxon>Archaea</taxon>
        <taxon>Methanobacteriati</taxon>
        <taxon>Methanobacteriota</taxon>
        <taxon>Stenosarchaea group</taxon>
        <taxon>Halobacteria</taxon>
        <taxon>Halobacteriales</taxon>
        <taxon>Haladaptataceae</taxon>
        <taxon>Haladaptatus</taxon>
    </lineage>
</organism>
<dbReference type="PANTHER" id="PTHR40700:SF1">
    <property type="entry name" value="DUF63 DOMAIN-CONTAINING PROTEIN"/>
    <property type="match status" value="1"/>
</dbReference>
<protein>
    <submittedName>
        <fullName evidence="3">Uncharacterized membrane protein</fullName>
    </submittedName>
</protein>